<dbReference type="InterPro" id="IPR024927">
    <property type="entry name" value="Acid_PPase"/>
</dbReference>
<dbReference type="InterPro" id="IPR051558">
    <property type="entry name" value="Metallophosphoesterase_PAP"/>
</dbReference>
<keyword evidence="3" id="KW-0732">Signal</keyword>
<sequence length="308" mass="34475">MKKLLAISLFFLCIACKKDTSSDKSSNTLQFLVLGDWGRNGTQNQQEVANQMNLTALSENTEFVISTGDNFYETGIQSTSDPQWKTSFEDVYAGKGLQKDWFVVLGNHDYQGNPGAQVLYSQKSTRWKMPARYFTVVKPIDGTTAVRFVFIDSNPFVNEYLQKSSLYADILQQNTKKQLAWIDSVLTNSKEKWKIVVGHHPIYSGGYGHGNQDELIAQLKPILEKNHVQMYFCGHSHSSQYLKVPGSLVDYVVAGAGSSTQEFVQPQTSVLFGTIAPSFTLVSISSDSLKTSFIDTTGHVLFKNRRSY</sequence>
<protein>
    <recommendedName>
        <fullName evidence="2 5">acid phosphatase</fullName>
        <ecNumber evidence="2 5">3.1.3.2</ecNumber>
    </recommendedName>
</protein>
<feature type="domain" description="Calcineurin-like phosphoesterase" evidence="7">
    <location>
        <begin position="30"/>
        <end position="238"/>
    </location>
</feature>
<dbReference type="RefSeq" id="WP_177219412.1">
    <property type="nucleotide sequence ID" value="NZ_FOXH01000008.1"/>
</dbReference>
<evidence type="ECO:0000256" key="2">
    <source>
        <dbReference type="ARBA" id="ARBA00012646"/>
    </source>
</evidence>
<evidence type="ECO:0000259" key="7">
    <source>
        <dbReference type="Pfam" id="PF00149"/>
    </source>
</evidence>
<dbReference type="InterPro" id="IPR029052">
    <property type="entry name" value="Metallo-depent_PP-like"/>
</dbReference>
<dbReference type="EC" id="3.1.3.2" evidence="2 5"/>
<dbReference type="PANTHER" id="PTHR10161:SF14">
    <property type="entry name" value="TARTRATE-RESISTANT ACID PHOSPHATASE TYPE 5"/>
    <property type="match status" value="1"/>
</dbReference>
<dbReference type="GO" id="GO:0046872">
    <property type="term" value="F:metal ion binding"/>
    <property type="evidence" value="ECO:0007669"/>
    <property type="project" value="UniProtKB-KW"/>
</dbReference>
<dbReference type="GO" id="GO:0003993">
    <property type="term" value="F:acid phosphatase activity"/>
    <property type="evidence" value="ECO:0007669"/>
    <property type="project" value="UniProtKB-UniRule"/>
</dbReference>
<feature type="binding site" evidence="6">
    <location>
        <position position="199"/>
    </location>
    <ligand>
        <name>Fe cation</name>
        <dbReference type="ChEBI" id="CHEBI:24875"/>
        <label>2</label>
    </ligand>
</feature>
<evidence type="ECO:0000256" key="3">
    <source>
        <dbReference type="ARBA" id="ARBA00022729"/>
    </source>
</evidence>
<dbReference type="AlphaFoldDB" id="A0A1I5UPY8"/>
<evidence type="ECO:0000256" key="1">
    <source>
        <dbReference type="ARBA" id="ARBA00000032"/>
    </source>
</evidence>
<keyword evidence="5 6" id="KW-0408">Iron</keyword>
<dbReference type="CDD" id="cd07378">
    <property type="entry name" value="MPP_ACP5"/>
    <property type="match status" value="1"/>
</dbReference>
<dbReference type="EMBL" id="FOXH01000008">
    <property type="protein sequence ID" value="SFP97321.1"/>
    <property type="molecule type" value="Genomic_DNA"/>
</dbReference>
<feature type="binding site" evidence="6">
    <location>
        <position position="237"/>
    </location>
    <ligand>
        <name>Fe cation</name>
        <dbReference type="ChEBI" id="CHEBI:24875"/>
        <label>1</label>
    </ligand>
</feature>
<feature type="binding site" evidence="6">
    <location>
        <position position="72"/>
    </location>
    <ligand>
        <name>Fe cation</name>
        <dbReference type="ChEBI" id="CHEBI:24875"/>
        <label>1</label>
    </ligand>
</feature>
<evidence type="ECO:0000256" key="6">
    <source>
        <dbReference type="PIRSR" id="PIRSR000898-1"/>
    </source>
</evidence>
<evidence type="ECO:0000256" key="4">
    <source>
        <dbReference type="ARBA" id="ARBA00022801"/>
    </source>
</evidence>
<feature type="binding site" evidence="6">
    <location>
        <position position="69"/>
    </location>
    <ligand>
        <name>Fe cation</name>
        <dbReference type="ChEBI" id="CHEBI:24875"/>
        <label>2</label>
    </ligand>
</feature>
<organism evidence="8 9">
    <name type="scientific">Pseudarcicella hirudinis</name>
    <dbReference type="NCBI Taxonomy" id="1079859"/>
    <lineage>
        <taxon>Bacteria</taxon>
        <taxon>Pseudomonadati</taxon>
        <taxon>Bacteroidota</taxon>
        <taxon>Cytophagia</taxon>
        <taxon>Cytophagales</taxon>
        <taxon>Flectobacillaceae</taxon>
        <taxon>Pseudarcicella</taxon>
    </lineage>
</organism>
<dbReference type="STRING" id="1079859.SAMN04515674_1084"/>
<evidence type="ECO:0000313" key="9">
    <source>
        <dbReference type="Proteomes" id="UP000199306"/>
    </source>
</evidence>
<evidence type="ECO:0000313" key="8">
    <source>
        <dbReference type="EMBL" id="SFP97321.1"/>
    </source>
</evidence>
<dbReference type="Gene3D" id="3.60.21.10">
    <property type="match status" value="1"/>
</dbReference>
<reference evidence="8 9" key="1">
    <citation type="submission" date="2016-10" db="EMBL/GenBank/DDBJ databases">
        <authorList>
            <person name="de Groot N.N."/>
        </authorList>
    </citation>
    <scope>NUCLEOTIDE SEQUENCE [LARGE SCALE GENOMIC DNA]</scope>
    <source>
        <strain evidence="9">E92,LMG 26720,CCM 7988</strain>
    </source>
</reference>
<keyword evidence="9" id="KW-1185">Reference proteome</keyword>
<comment type="catalytic activity">
    <reaction evidence="1 5">
        <text>a phosphate monoester + H2O = an alcohol + phosphate</text>
        <dbReference type="Rhea" id="RHEA:15017"/>
        <dbReference type="ChEBI" id="CHEBI:15377"/>
        <dbReference type="ChEBI" id="CHEBI:30879"/>
        <dbReference type="ChEBI" id="CHEBI:43474"/>
        <dbReference type="ChEBI" id="CHEBI:67140"/>
        <dbReference type="EC" id="3.1.3.2"/>
    </reaction>
</comment>
<feature type="binding site" evidence="6">
    <location>
        <position position="69"/>
    </location>
    <ligand>
        <name>Fe cation</name>
        <dbReference type="ChEBI" id="CHEBI:24875"/>
        <label>1</label>
    </ligand>
</feature>
<feature type="binding site" evidence="6">
    <location>
        <position position="107"/>
    </location>
    <ligand>
        <name>Fe cation</name>
        <dbReference type="ChEBI" id="CHEBI:24875"/>
        <label>2</label>
    </ligand>
</feature>
<evidence type="ECO:0000256" key="5">
    <source>
        <dbReference type="PIRNR" id="PIRNR000898"/>
    </source>
</evidence>
<keyword evidence="4 5" id="KW-0378">Hydrolase</keyword>
<feature type="binding site" evidence="6">
    <location>
        <position position="235"/>
    </location>
    <ligand>
        <name>Fe cation</name>
        <dbReference type="ChEBI" id="CHEBI:24875"/>
        <label>2</label>
    </ligand>
</feature>
<dbReference type="InterPro" id="IPR004843">
    <property type="entry name" value="Calcineurin-like_PHP"/>
</dbReference>
<dbReference type="Proteomes" id="UP000199306">
    <property type="component" value="Unassembled WGS sequence"/>
</dbReference>
<proteinExistence type="predicted"/>
<name>A0A1I5UPY8_9BACT</name>
<gene>
    <name evidence="8" type="ORF">SAMN04515674_1084</name>
</gene>
<dbReference type="PIRSF" id="PIRSF000898">
    <property type="entry name" value="Acid_Ptase_5"/>
    <property type="match status" value="1"/>
</dbReference>
<accession>A0A1I5UPY8</accession>
<dbReference type="SUPFAM" id="SSF56300">
    <property type="entry name" value="Metallo-dependent phosphatases"/>
    <property type="match status" value="1"/>
</dbReference>
<dbReference type="PANTHER" id="PTHR10161">
    <property type="entry name" value="TARTRATE-RESISTANT ACID PHOSPHATASE TYPE 5"/>
    <property type="match status" value="1"/>
</dbReference>
<comment type="cofactor">
    <cofactor evidence="6">
        <name>Fe cation</name>
        <dbReference type="ChEBI" id="CHEBI:24875"/>
    </cofactor>
    <text evidence="6">Binds 2 iron ions per subunit.</text>
</comment>
<feature type="binding site" evidence="6">
    <location>
        <position position="36"/>
    </location>
    <ligand>
        <name>Fe cation</name>
        <dbReference type="ChEBI" id="CHEBI:24875"/>
        <label>1</label>
    </ligand>
</feature>
<dbReference type="Pfam" id="PF00149">
    <property type="entry name" value="Metallophos"/>
    <property type="match status" value="1"/>
</dbReference>
<keyword evidence="6" id="KW-0479">Metal-binding</keyword>